<dbReference type="OrthoDB" id="434972at2759"/>
<sequence length="134" mass="14452">MYKRLIQTRCCRSKAFDNENTALPGNQSFTSLILLKLIAVYKFCRFLPILLGTGSAVLSMSLLPIEMISDLSPAYIVAVLKAVIAMVLSNIFVSGINSLYDIEIDKINKPHSVLASGELSLSAGVAITTLSAIT</sequence>
<comment type="similarity">
    <text evidence="2">Belongs to the UbiA prenyltransferase family.</text>
</comment>
<feature type="transmembrane region" description="Helical" evidence="7">
    <location>
        <begin position="43"/>
        <end position="63"/>
    </location>
</feature>
<evidence type="ECO:0000256" key="4">
    <source>
        <dbReference type="ARBA" id="ARBA00022692"/>
    </source>
</evidence>
<proteinExistence type="inferred from homology"/>
<name>A0A7J7LES1_9MAGN</name>
<feature type="transmembrane region" description="Helical" evidence="7">
    <location>
        <begin position="75"/>
        <end position="100"/>
    </location>
</feature>
<dbReference type="EMBL" id="JACGCM010002332">
    <property type="protein sequence ID" value="KAF6141040.1"/>
    <property type="molecule type" value="Genomic_DNA"/>
</dbReference>
<evidence type="ECO:0000256" key="2">
    <source>
        <dbReference type="ARBA" id="ARBA00005985"/>
    </source>
</evidence>
<dbReference type="GO" id="GO:0016765">
    <property type="term" value="F:transferase activity, transferring alkyl or aryl (other than methyl) groups"/>
    <property type="evidence" value="ECO:0007669"/>
    <property type="project" value="InterPro"/>
</dbReference>
<feature type="non-terminal residue" evidence="8">
    <location>
        <position position="1"/>
    </location>
</feature>
<dbReference type="PANTHER" id="PTHR43009:SF7">
    <property type="entry name" value="HOMOGENTISATE GERANYLGERANYLTRANSFERASE, CHLOROPLASTIC"/>
    <property type="match status" value="1"/>
</dbReference>
<dbReference type="InterPro" id="IPR000537">
    <property type="entry name" value="UbiA_prenyltransferase"/>
</dbReference>
<dbReference type="Proteomes" id="UP000541444">
    <property type="component" value="Unassembled WGS sequence"/>
</dbReference>
<comment type="caution">
    <text evidence="8">The sequence shown here is derived from an EMBL/GenBank/DDBJ whole genome shotgun (WGS) entry which is preliminary data.</text>
</comment>
<dbReference type="AlphaFoldDB" id="A0A7J7LES1"/>
<keyword evidence="4 7" id="KW-0812">Transmembrane</keyword>
<evidence type="ECO:0000256" key="1">
    <source>
        <dbReference type="ARBA" id="ARBA00004508"/>
    </source>
</evidence>
<evidence type="ECO:0000256" key="3">
    <source>
        <dbReference type="ARBA" id="ARBA00022679"/>
    </source>
</evidence>
<dbReference type="Gene3D" id="1.10.357.140">
    <property type="entry name" value="UbiA prenyltransferase"/>
    <property type="match status" value="1"/>
</dbReference>
<comment type="subcellular location">
    <subcellularLocation>
        <location evidence="1">Plastid</location>
        <location evidence="1">Chloroplast membrane</location>
        <topology evidence="1">Multi-pass membrane protein</topology>
    </subcellularLocation>
</comment>
<keyword evidence="6 7" id="KW-0472">Membrane</keyword>
<dbReference type="GO" id="GO:0016020">
    <property type="term" value="C:membrane"/>
    <property type="evidence" value="ECO:0007669"/>
    <property type="project" value="UniProtKB-SubCell"/>
</dbReference>
<gene>
    <name evidence="8" type="ORF">GIB67_006485</name>
</gene>
<evidence type="ECO:0000256" key="6">
    <source>
        <dbReference type="ARBA" id="ARBA00023136"/>
    </source>
</evidence>
<protein>
    <submittedName>
        <fullName evidence="8">Uncharacterized protein</fullName>
    </submittedName>
</protein>
<evidence type="ECO:0000256" key="7">
    <source>
        <dbReference type="SAM" id="Phobius"/>
    </source>
</evidence>
<dbReference type="InterPro" id="IPR044878">
    <property type="entry name" value="UbiA_sf"/>
</dbReference>
<evidence type="ECO:0000256" key="5">
    <source>
        <dbReference type="ARBA" id="ARBA00022989"/>
    </source>
</evidence>
<organism evidence="8 9">
    <name type="scientific">Kingdonia uniflora</name>
    <dbReference type="NCBI Taxonomy" id="39325"/>
    <lineage>
        <taxon>Eukaryota</taxon>
        <taxon>Viridiplantae</taxon>
        <taxon>Streptophyta</taxon>
        <taxon>Embryophyta</taxon>
        <taxon>Tracheophyta</taxon>
        <taxon>Spermatophyta</taxon>
        <taxon>Magnoliopsida</taxon>
        <taxon>Ranunculales</taxon>
        <taxon>Circaeasteraceae</taxon>
        <taxon>Kingdonia</taxon>
    </lineage>
</organism>
<keyword evidence="9" id="KW-1185">Reference proteome</keyword>
<keyword evidence="5 7" id="KW-1133">Transmembrane helix</keyword>
<keyword evidence="3" id="KW-0808">Transferase</keyword>
<evidence type="ECO:0000313" key="9">
    <source>
        <dbReference type="Proteomes" id="UP000541444"/>
    </source>
</evidence>
<reference evidence="8 9" key="1">
    <citation type="journal article" date="2020" name="IScience">
        <title>Genome Sequencing of the Endangered Kingdonia uniflora (Circaeasteraceae, Ranunculales) Reveals Potential Mechanisms of Evolutionary Specialization.</title>
        <authorList>
            <person name="Sun Y."/>
            <person name="Deng T."/>
            <person name="Zhang A."/>
            <person name="Moore M.J."/>
            <person name="Landis J.B."/>
            <person name="Lin N."/>
            <person name="Zhang H."/>
            <person name="Zhang X."/>
            <person name="Huang J."/>
            <person name="Zhang X."/>
            <person name="Sun H."/>
            <person name="Wang H."/>
        </authorList>
    </citation>
    <scope>NUCLEOTIDE SEQUENCE [LARGE SCALE GENOMIC DNA]</scope>
    <source>
        <strain evidence="8">TB1705</strain>
        <tissue evidence="8">Leaf</tissue>
    </source>
</reference>
<dbReference type="PANTHER" id="PTHR43009">
    <property type="entry name" value="HOMOGENTISATE SOLANESYLTRANSFERASE, CHLOROPLASTIC"/>
    <property type="match status" value="1"/>
</dbReference>
<dbReference type="Pfam" id="PF01040">
    <property type="entry name" value="UbiA"/>
    <property type="match status" value="1"/>
</dbReference>
<accession>A0A7J7LES1</accession>
<evidence type="ECO:0000313" key="8">
    <source>
        <dbReference type="EMBL" id="KAF6141040.1"/>
    </source>
</evidence>